<keyword evidence="3" id="KW-1185">Reference proteome</keyword>
<organism evidence="2 3">
    <name type="scientific">Drosophila ananassae</name>
    <name type="common">Fruit fly</name>
    <dbReference type="NCBI Taxonomy" id="7217"/>
    <lineage>
        <taxon>Eukaryota</taxon>
        <taxon>Metazoa</taxon>
        <taxon>Ecdysozoa</taxon>
        <taxon>Arthropoda</taxon>
        <taxon>Hexapoda</taxon>
        <taxon>Insecta</taxon>
        <taxon>Pterygota</taxon>
        <taxon>Neoptera</taxon>
        <taxon>Endopterygota</taxon>
        <taxon>Diptera</taxon>
        <taxon>Brachycera</taxon>
        <taxon>Muscomorpha</taxon>
        <taxon>Ephydroidea</taxon>
        <taxon>Drosophilidae</taxon>
        <taxon>Drosophila</taxon>
        <taxon>Sophophora</taxon>
    </lineage>
</organism>
<protein>
    <submittedName>
        <fullName evidence="2">Uncharacterized protein, isoform C</fullName>
    </submittedName>
</protein>
<feature type="region of interest" description="Disordered" evidence="1">
    <location>
        <begin position="386"/>
        <end position="407"/>
    </location>
</feature>
<evidence type="ECO:0000313" key="3">
    <source>
        <dbReference type="Proteomes" id="UP000007801"/>
    </source>
</evidence>
<dbReference type="EMBL" id="CH902618">
    <property type="protein sequence ID" value="KPU77653.1"/>
    <property type="molecule type" value="Genomic_DNA"/>
</dbReference>
<reference evidence="2 3" key="1">
    <citation type="journal article" date="2007" name="Nature">
        <title>Evolution of genes and genomes on the Drosophila phylogeny.</title>
        <authorList>
            <consortium name="Drosophila 12 Genomes Consortium"/>
            <person name="Clark A.G."/>
            <person name="Eisen M.B."/>
            <person name="Smith D.R."/>
            <person name="Bergman C.M."/>
            <person name="Oliver B."/>
            <person name="Markow T.A."/>
            <person name="Kaufman T.C."/>
            <person name="Kellis M."/>
            <person name="Gelbart W."/>
            <person name="Iyer V.N."/>
            <person name="Pollard D.A."/>
            <person name="Sackton T.B."/>
            <person name="Larracuente A.M."/>
            <person name="Singh N.D."/>
            <person name="Abad J.P."/>
            <person name="Abt D.N."/>
            <person name="Adryan B."/>
            <person name="Aguade M."/>
            <person name="Akashi H."/>
            <person name="Anderson W.W."/>
            <person name="Aquadro C.F."/>
            <person name="Ardell D.H."/>
            <person name="Arguello R."/>
            <person name="Artieri C.G."/>
            <person name="Barbash D.A."/>
            <person name="Barker D."/>
            <person name="Barsanti P."/>
            <person name="Batterham P."/>
            <person name="Batzoglou S."/>
            <person name="Begun D."/>
            <person name="Bhutkar A."/>
            <person name="Blanco E."/>
            <person name="Bosak S.A."/>
            <person name="Bradley R.K."/>
            <person name="Brand A.D."/>
            <person name="Brent M.R."/>
            <person name="Brooks A.N."/>
            <person name="Brown R.H."/>
            <person name="Butlin R.K."/>
            <person name="Caggese C."/>
            <person name="Calvi B.R."/>
            <person name="Bernardo de Carvalho A."/>
            <person name="Caspi A."/>
            <person name="Castrezana S."/>
            <person name="Celniker S.E."/>
            <person name="Chang J.L."/>
            <person name="Chapple C."/>
            <person name="Chatterji S."/>
            <person name="Chinwalla A."/>
            <person name="Civetta A."/>
            <person name="Clifton S.W."/>
            <person name="Comeron J.M."/>
            <person name="Costello J.C."/>
            <person name="Coyne J.A."/>
            <person name="Daub J."/>
            <person name="David R.G."/>
            <person name="Delcher A.L."/>
            <person name="Delehaunty K."/>
            <person name="Do C.B."/>
            <person name="Ebling H."/>
            <person name="Edwards K."/>
            <person name="Eickbush T."/>
            <person name="Evans J.D."/>
            <person name="Filipski A."/>
            <person name="Findeiss S."/>
            <person name="Freyhult E."/>
            <person name="Fulton L."/>
            <person name="Fulton R."/>
            <person name="Garcia A.C."/>
            <person name="Gardiner A."/>
            <person name="Garfield D.A."/>
            <person name="Garvin B.E."/>
            <person name="Gibson G."/>
            <person name="Gilbert D."/>
            <person name="Gnerre S."/>
            <person name="Godfrey J."/>
            <person name="Good R."/>
            <person name="Gotea V."/>
            <person name="Gravely B."/>
            <person name="Greenberg A.J."/>
            <person name="Griffiths-Jones S."/>
            <person name="Gross S."/>
            <person name="Guigo R."/>
            <person name="Gustafson E.A."/>
            <person name="Haerty W."/>
            <person name="Hahn M.W."/>
            <person name="Halligan D.L."/>
            <person name="Halpern A.L."/>
            <person name="Halter G.M."/>
            <person name="Han M.V."/>
            <person name="Heger A."/>
            <person name="Hillier L."/>
            <person name="Hinrichs A.S."/>
            <person name="Holmes I."/>
            <person name="Hoskins R.A."/>
            <person name="Hubisz M.J."/>
            <person name="Hultmark D."/>
            <person name="Huntley M.A."/>
            <person name="Jaffe D.B."/>
            <person name="Jagadeeshan S."/>
            <person name="Jeck W.R."/>
            <person name="Johnson J."/>
            <person name="Jones C.D."/>
            <person name="Jordan W.C."/>
            <person name="Karpen G.H."/>
            <person name="Kataoka E."/>
            <person name="Keightley P.D."/>
            <person name="Kheradpour P."/>
            <person name="Kirkness E.F."/>
            <person name="Koerich L.B."/>
            <person name="Kristiansen K."/>
            <person name="Kudrna D."/>
            <person name="Kulathinal R.J."/>
            <person name="Kumar S."/>
            <person name="Kwok R."/>
            <person name="Lander E."/>
            <person name="Langley C.H."/>
            <person name="Lapoint R."/>
            <person name="Lazzaro B.P."/>
            <person name="Lee S.J."/>
            <person name="Levesque L."/>
            <person name="Li R."/>
            <person name="Lin C.F."/>
            <person name="Lin M.F."/>
            <person name="Lindblad-Toh K."/>
            <person name="Llopart A."/>
            <person name="Long M."/>
            <person name="Low L."/>
            <person name="Lozovsky E."/>
            <person name="Lu J."/>
            <person name="Luo M."/>
            <person name="Machado C.A."/>
            <person name="Makalowski W."/>
            <person name="Marzo M."/>
            <person name="Matsuda M."/>
            <person name="Matzkin L."/>
            <person name="McAllister B."/>
            <person name="McBride C.S."/>
            <person name="McKernan B."/>
            <person name="McKernan K."/>
            <person name="Mendez-Lago M."/>
            <person name="Minx P."/>
            <person name="Mollenhauer M.U."/>
            <person name="Montooth K."/>
            <person name="Mount S.M."/>
            <person name="Mu X."/>
            <person name="Myers E."/>
            <person name="Negre B."/>
            <person name="Newfeld S."/>
            <person name="Nielsen R."/>
            <person name="Noor M.A."/>
            <person name="O'Grady P."/>
            <person name="Pachter L."/>
            <person name="Papaceit M."/>
            <person name="Parisi M.J."/>
            <person name="Parisi M."/>
            <person name="Parts L."/>
            <person name="Pedersen J.S."/>
            <person name="Pesole G."/>
            <person name="Phillippy A.M."/>
            <person name="Ponting C.P."/>
            <person name="Pop M."/>
            <person name="Porcelli D."/>
            <person name="Powell J.R."/>
            <person name="Prohaska S."/>
            <person name="Pruitt K."/>
            <person name="Puig M."/>
            <person name="Quesneville H."/>
            <person name="Ram K.R."/>
            <person name="Rand D."/>
            <person name="Rasmussen M.D."/>
            <person name="Reed L.K."/>
            <person name="Reenan R."/>
            <person name="Reily A."/>
            <person name="Remington K.A."/>
            <person name="Rieger T.T."/>
            <person name="Ritchie M.G."/>
            <person name="Robin C."/>
            <person name="Rogers Y.H."/>
            <person name="Rohde C."/>
            <person name="Rozas J."/>
            <person name="Rubenfield M.J."/>
            <person name="Ruiz A."/>
            <person name="Russo S."/>
            <person name="Salzberg S.L."/>
            <person name="Sanchez-Gracia A."/>
            <person name="Saranga D.J."/>
            <person name="Sato H."/>
            <person name="Schaeffer S.W."/>
            <person name="Schatz M.C."/>
            <person name="Schlenke T."/>
            <person name="Schwartz R."/>
            <person name="Segarra C."/>
            <person name="Singh R.S."/>
            <person name="Sirot L."/>
            <person name="Sirota M."/>
            <person name="Sisneros N.B."/>
            <person name="Smith C.D."/>
            <person name="Smith T.F."/>
            <person name="Spieth J."/>
            <person name="Stage D.E."/>
            <person name="Stark A."/>
            <person name="Stephan W."/>
            <person name="Strausberg R.L."/>
            <person name="Strempel S."/>
            <person name="Sturgill D."/>
            <person name="Sutton G."/>
            <person name="Sutton G.G."/>
            <person name="Tao W."/>
            <person name="Teichmann S."/>
            <person name="Tobari Y.N."/>
            <person name="Tomimura Y."/>
            <person name="Tsolas J.M."/>
            <person name="Valente V.L."/>
            <person name="Venter E."/>
            <person name="Venter J.C."/>
            <person name="Vicario S."/>
            <person name="Vieira F.G."/>
            <person name="Vilella A.J."/>
            <person name="Villasante A."/>
            <person name="Walenz B."/>
            <person name="Wang J."/>
            <person name="Wasserman M."/>
            <person name="Watts T."/>
            <person name="Wilson D."/>
            <person name="Wilson R.K."/>
            <person name="Wing R.A."/>
            <person name="Wolfner M.F."/>
            <person name="Wong A."/>
            <person name="Wong G.K."/>
            <person name="Wu C.I."/>
            <person name="Wu G."/>
            <person name="Yamamoto D."/>
            <person name="Yang H.P."/>
            <person name="Yang S.P."/>
            <person name="Yorke J.A."/>
            <person name="Yoshida K."/>
            <person name="Zdobnov E."/>
            <person name="Zhang P."/>
            <person name="Zhang Y."/>
            <person name="Zimin A.V."/>
            <person name="Baldwin J."/>
            <person name="Abdouelleil A."/>
            <person name="Abdulkadir J."/>
            <person name="Abebe A."/>
            <person name="Abera B."/>
            <person name="Abreu J."/>
            <person name="Acer S.C."/>
            <person name="Aftuck L."/>
            <person name="Alexander A."/>
            <person name="An P."/>
            <person name="Anderson E."/>
            <person name="Anderson S."/>
            <person name="Arachi H."/>
            <person name="Azer M."/>
            <person name="Bachantsang P."/>
            <person name="Barry A."/>
            <person name="Bayul T."/>
            <person name="Berlin A."/>
            <person name="Bessette D."/>
            <person name="Bloom T."/>
            <person name="Blye J."/>
            <person name="Boguslavskiy L."/>
            <person name="Bonnet C."/>
            <person name="Boukhgalter B."/>
            <person name="Bourzgui I."/>
            <person name="Brown A."/>
            <person name="Cahill P."/>
            <person name="Channer S."/>
            <person name="Cheshatsang Y."/>
            <person name="Chuda L."/>
            <person name="Citroen M."/>
            <person name="Collymore A."/>
            <person name="Cooke P."/>
            <person name="Costello M."/>
            <person name="D'Aco K."/>
            <person name="Daza R."/>
            <person name="De Haan G."/>
            <person name="DeGray S."/>
            <person name="DeMaso C."/>
            <person name="Dhargay N."/>
            <person name="Dooley K."/>
            <person name="Dooley E."/>
            <person name="Doricent M."/>
            <person name="Dorje P."/>
            <person name="Dorjee K."/>
            <person name="Dupes A."/>
            <person name="Elong R."/>
            <person name="Falk J."/>
            <person name="Farina A."/>
            <person name="Faro S."/>
            <person name="Ferguson D."/>
            <person name="Fisher S."/>
            <person name="Foley C.D."/>
            <person name="Franke A."/>
            <person name="Friedrich D."/>
            <person name="Gadbois L."/>
            <person name="Gearin G."/>
            <person name="Gearin C.R."/>
            <person name="Giannoukos G."/>
            <person name="Goode T."/>
            <person name="Graham J."/>
            <person name="Grandbois E."/>
            <person name="Grewal S."/>
            <person name="Gyaltsen K."/>
            <person name="Hafez N."/>
            <person name="Hagos B."/>
            <person name="Hall J."/>
            <person name="Henson C."/>
            <person name="Hollinger A."/>
            <person name="Honan T."/>
            <person name="Huard M.D."/>
            <person name="Hughes L."/>
            <person name="Hurhula B."/>
            <person name="Husby M.E."/>
            <person name="Kamat A."/>
            <person name="Kanga B."/>
            <person name="Kashin S."/>
            <person name="Khazanovich D."/>
            <person name="Kisner P."/>
            <person name="Lance K."/>
            <person name="Lara M."/>
            <person name="Lee W."/>
            <person name="Lennon N."/>
            <person name="Letendre F."/>
            <person name="LeVine R."/>
            <person name="Lipovsky A."/>
            <person name="Liu X."/>
            <person name="Liu J."/>
            <person name="Liu S."/>
            <person name="Lokyitsang T."/>
            <person name="Lokyitsang Y."/>
            <person name="Lubonja R."/>
            <person name="Lui A."/>
            <person name="MacDonald P."/>
            <person name="Magnisalis V."/>
            <person name="Maru K."/>
            <person name="Matthews C."/>
            <person name="McCusker W."/>
            <person name="McDonough S."/>
            <person name="Mehta T."/>
            <person name="Meldrim J."/>
            <person name="Meneus L."/>
            <person name="Mihai O."/>
            <person name="Mihalev A."/>
            <person name="Mihova T."/>
            <person name="Mittelman R."/>
            <person name="Mlenga V."/>
            <person name="Montmayeur A."/>
            <person name="Mulrain L."/>
            <person name="Navidi A."/>
            <person name="Naylor J."/>
            <person name="Negash T."/>
            <person name="Nguyen T."/>
            <person name="Nguyen N."/>
            <person name="Nicol R."/>
            <person name="Norbu C."/>
            <person name="Norbu N."/>
            <person name="Novod N."/>
            <person name="O'Neill B."/>
            <person name="Osman S."/>
            <person name="Markiewicz E."/>
            <person name="Oyono O.L."/>
            <person name="Patti C."/>
            <person name="Phunkhang P."/>
            <person name="Pierre F."/>
            <person name="Priest M."/>
            <person name="Raghuraman S."/>
            <person name="Rege F."/>
            <person name="Reyes R."/>
            <person name="Rise C."/>
            <person name="Rogov P."/>
            <person name="Ross K."/>
            <person name="Ryan E."/>
            <person name="Settipalli S."/>
            <person name="Shea T."/>
            <person name="Sherpa N."/>
            <person name="Shi L."/>
            <person name="Shih D."/>
            <person name="Sparrow T."/>
            <person name="Spaulding J."/>
            <person name="Stalker J."/>
            <person name="Stange-Thomann N."/>
            <person name="Stavropoulos S."/>
            <person name="Stone C."/>
            <person name="Strader C."/>
            <person name="Tesfaye S."/>
            <person name="Thomson T."/>
            <person name="Thoulutsang Y."/>
            <person name="Thoulutsang D."/>
            <person name="Topham K."/>
            <person name="Topping I."/>
            <person name="Tsamla T."/>
            <person name="Vassiliev H."/>
            <person name="Vo A."/>
            <person name="Wangchuk T."/>
            <person name="Wangdi T."/>
            <person name="Weiand M."/>
            <person name="Wilkinson J."/>
            <person name="Wilson A."/>
            <person name="Yadav S."/>
            <person name="Young G."/>
            <person name="Yu Q."/>
            <person name="Zembek L."/>
            <person name="Zhong D."/>
            <person name="Zimmer A."/>
            <person name="Zwirko Z."/>
            <person name="Jaffe D.B."/>
            <person name="Alvarez P."/>
            <person name="Brockman W."/>
            <person name="Butler J."/>
            <person name="Chin C."/>
            <person name="Gnerre S."/>
            <person name="Grabherr M."/>
            <person name="Kleber M."/>
            <person name="Mauceli E."/>
            <person name="MacCallum I."/>
        </authorList>
    </citation>
    <scope>NUCLEOTIDE SEQUENCE [LARGE SCALE GENOMIC DNA]</scope>
    <source>
        <strain evidence="3">Tucson 14024-0371.13</strain>
    </source>
</reference>
<name>A0A0P9AIH6_DROAN</name>
<sequence>MVRDRPGRLPHLSDDERSDNQRGSQGILLLQRRSPHPESLFAGQHLPELLSHPVRTHDTLADRQTRHRHRRVHPADAAPVEPAARPERRAECLAHGHHLAAHDGRRGGWDRGCRRRHQHRGRGAEAALLRRGNSNSLAQLVDNEIPLAQMDIPAYTQQTATQARQYRHHRHHKQRQEQSYENQLVTASSEDELDDPDVVVVGSPEVVAAVAAIASSKAREMRNRSGSYSNLFDADFEAALVNSSAPVAGEGAATSNGNGKPSAGAALLAAAISGKTESMYINVPAPPADANLHVYSNVIDERQQQQNQQRDPANNVLSSTLLCDDLDLDDPVSASFVASTHAQRKSHGDGAEQVKSAERLRMLHDTTMIDTALDLDSLDGSSMGNNSQSCLVKGGKPGSTSSNLPIV</sequence>
<feature type="compositionally biased region" description="Basic and acidic residues" evidence="1">
    <location>
        <begin position="1"/>
        <end position="20"/>
    </location>
</feature>
<evidence type="ECO:0000256" key="1">
    <source>
        <dbReference type="SAM" id="MobiDB-lite"/>
    </source>
</evidence>
<feature type="region of interest" description="Disordered" evidence="1">
    <location>
        <begin position="159"/>
        <end position="181"/>
    </location>
</feature>
<dbReference type="Proteomes" id="UP000007801">
    <property type="component" value="Unassembled WGS sequence"/>
</dbReference>
<feature type="region of interest" description="Disordered" evidence="1">
    <location>
        <begin position="1"/>
        <end position="23"/>
    </location>
</feature>
<feature type="region of interest" description="Disordered" evidence="1">
    <location>
        <begin position="64"/>
        <end position="85"/>
    </location>
</feature>
<feature type="compositionally biased region" description="Polar residues" evidence="1">
    <location>
        <begin position="398"/>
        <end position="407"/>
    </location>
</feature>
<feature type="compositionally biased region" description="Basic residues" evidence="1">
    <location>
        <begin position="165"/>
        <end position="174"/>
    </location>
</feature>
<accession>A0A0P9AIH6</accession>
<proteinExistence type="predicted"/>
<gene>
    <name evidence="2" type="primary">Dana\GF24992</name>
    <name evidence="2" type="synonym">dana_GLEANR_9672</name>
    <name evidence="2" type="ORF">GF24992</name>
</gene>
<dbReference type="OrthoDB" id="4096362at2759"/>
<dbReference type="AlphaFoldDB" id="A0A0P9AIH6"/>
<evidence type="ECO:0000313" key="2">
    <source>
        <dbReference type="EMBL" id="KPU77653.1"/>
    </source>
</evidence>